<dbReference type="EMBL" id="KZ857386">
    <property type="protein sequence ID" value="RDX53733.1"/>
    <property type="molecule type" value="Genomic_DNA"/>
</dbReference>
<feature type="non-terminal residue" evidence="2">
    <location>
        <position position="1"/>
    </location>
</feature>
<evidence type="ECO:0000313" key="2">
    <source>
        <dbReference type="EMBL" id="RDX53733.1"/>
    </source>
</evidence>
<accession>A0A371DMH0</accession>
<proteinExistence type="predicted"/>
<organism evidence="2 3">
    <name type="scientific">Lentinus brumalis</name>
    <dbReference type="NCBI Taxonomy" id="2498619"/>
    <lineage>
        <taxon>Eukaryota</taxon>
        <taxon>Fungi</taxon>
        <taxon>Dikarya</taxon>
        <taxon>Basidiomycota</taxon>
        <taxon>Agaricomycotina</taxon>
        <taxon>Agaricomycetes</taxon>
        <taxon>Polyporales</taxon>
        <taxon>Polyporaceae</taxon>
        <taxon>Lentinus</taxon>
    </lineage>
</organism>
<evidence type="ECO:0000313" key="3">
    <source>
        <dbReference type="Proteomes" id="UP000256964"/>
    </source>
</evidence>
<feature type="non-terminal residue" evidence="2">
    <location>
        <position position="124"/>
    </location>
</feature>
<dbReference type="AlphaFoldDB" id="A0A371DMH0"/>
<protein>
    <submittedName>
        <fullName evidence="2">Uncharacterized protein</fullName>
    </submittedName>
</protein>
<gene>
    <name evidence="2" type="ORF">OH76DRAFT_1320750</name>
</gene>
<keyword evidence="3" id="KW-1185">Reference proteome</keyword>
<sequence>VLRLTSHLLLHPSPAQLASQAETIADLTFQRNMLLSERSEDRARWDAERECWSRSADALLFKARVAQEPVVKEQETQRYIGRLEDDLKASRRRLSDTQTRLSALENELARIRPLLAMQATVFSD</sequence>
<name>A0A371DMH0_9APHY</name>
<dbReference type="STRING" id="139420.A0A371DMH0"/>
<dbReference type="Proteomes" id="UP000256964">
    <property type="component" value="Unassembled WGS sequence"/>
</dbReference>
<dbReference type="OrthoDB" id="2143914at2759"/>
<evidence type="ECO:0000256" key="1">
    <source>
        <dbReference type="SAM" id="Coils"/>
    </source>
</evidence>
<keyword evidence="1" id="KW-0175">Coiled coil</keyword>
<reference evidence="2 3" key="1">
    <citation type="journal article" date="2018" name="Biotechnol. Biofuels">
        <title>Integrative visual omics of the white-rot fungus Polyporus brumalis exposes the biotechnological potential of its oxidative enzymes for delignifying raw plant biomass.</title>
        <authorList>
            <person name="Miyauchi S."/>
            <person name="Rancon A."/>
            <person name="Drula E."/>
            <person name="Hage H."/>
            <person name="Chaduli D."/>
            <person name="Favel A."/>
            <person name="Grisel S."/>
            <person name="Henrissat B."/>
            <person name="Herpoel-Gimbert I."/>
            <person name="Ruiz-Duenas F.J."/>
            <person name="Chevret D."/>
            <person name="Hainaut M."/>
            <person name="Lin J."/>
            <person name="Wang M."/>
            <person name="Pangilinan J."/>
            <person name="Lipzen A."/>
            <person name="Lesage-Meessen L."/>
            <person name="Navarro D."/>
            <person name="Riley R."/>
            <person name="Grigoriev I.V."/>
            <person name="Zhou S."/>
            <person name="Raouche S."/>
            <person name="Rosso M.N."/>
        </authorList>
    </citation>
    <scope>NUCLEOTIDE SEQUENCE [LARGE SCALE GENOMIC DNA]</scope>
    <source>
        <strain evidence="2 3">BRFM 1820</strain>
    </source>
</reference>
<feature type="coiled-coil region" evidence="1">
    <location>
        <begin position="80"/>
        <end position="107"/>
    </location>
</feature>